<reference evidence="2" key="2">
    <citation type="submission" date="2022-06" db="UniProtKB">
        <authorList>
            <consortium name="EnsemblMetazoa"/>
        </authorList>
    </citation>
    <scope>IDENTIFICATION</scope>
    <source>
        <strain evidence="2">DF5081</strain>
    </source>
</reference>
<protein>
    <submittedName>
        <fullName evidence="2">Uncharacterized protein</fullName>
    </submittedName>
</protein>
<keyword evidence="3" id="KW-1185">Reference proteome</keyword>
<name>A0A8R1E4W2_CAEJA</name>
<feature type="region of interest" description="Disordered" evidence="1">
    <location>
        <begin position="253"/>
        <end position="275"/>
    </location>
</feature>
<sequence>MKRERAKKRRRKEDEIMKIPNGKSYQIFDYSSDEYAISSDTISETSSTPSSTPSSEEDTGYKAENEELEGGTSNEEMKEKEEEDDDVLFKRLQLPTSNNASLPISPPLKIKKFKKLSKSICYSSGGDSDTGNAEKVLIYVDAAYPASASAGSDATCSVTPAPLGDFSGEQVNTDGAPYLEFLQKKKEEQPTVDTDEDLFSTDEEIDRIMESLIEEDSDENDPQPFFPIIEGASPLQLRTNHPWESREQYEERLQKELESAENDTPFEPEKEDSPLLKQLERRLSNKTKTRLFSKPIPELKRARFDQNDHEDAMDVAIKKLKELTNHLPADEPEPEHLREKERCKKCKHEIKYNKMVKEQVGWIRDVAEESQIFWAYSFNDPCAIFQLAHIE</sequence>
<feature type="compositionally biased region" description="Low complexity" evidence="1">
    <location>
        <begin position="39"/>
        <end position="54"/>
    </location>
</feature>
<evidence type="ECO:0000313" key="2">
    <source>
        <dbReference type="EnsemblMetazoa" id="CJA19060.1"/>
    </source>
</evidence>
<evidence type="ECO:0000313" key="3">
    <source>
        <dbReference type="Proteomes" id="UP000005237"/>
    </source>
</evidence>
<dbReference type="Proteomes" id="UP000005237">
    <property type="component" value="Unassembled WGS sequence"/>
</dbReference>
<organism evidence="2 3">
    <name type="scientific">Caenorhabditis japonica</name>
    <dbReference type="NCBI Taxonomy" id="281687"/>
    <lineage>
        <taxon>Eukaryota</taxon>
        <taxon>Metazoa</taxon>
        <taxon>Ecdysozoa</taxon>
        <taxon>Nematoda</taxon>
        <taxon>Chromadorea</taxon>
        <taxon>Rhabditida</taxon>
        <taxon>Rhabditina</taxon>
        <taxon>Rhabditomorpha</taxon>
        <taxon>Rhabditoidea</taxon>
        <taxon>Rhabditidae</taxon>
        <taxon>Peloderinae</taxon>
        <taxon>Caenorhabditis</taxon>
    </lineage>
</organism>
<proteinExistence type="predicted"/>
<evidence type="ECO:0000256" key="1">
    <source>
        <dbReference type="SAM" id="MobiDB-lite"/>
    </source>
</evidence>
<dbReference type="EnsemblMetazoa" id="CJA19060.1">
    <property type="protein sequence ID" value="CJA19060.1"/>
    <property type="gene ID" value="WBGene00138265"/>
</dbReference>
<reference evidence="3" key="1">
    <citation type="submission" date="2010-08" db="EMBL/GenBank/DDBJ databases">
        <authorList>
            <consortium name="Caenorhabditis japonica Sequencing Consortium"/>
            <person name="Wilson R.K."/>
        </authorList>
    </citation>
    <scope>NUCLEOTIDE SEQUENCE [LARGE SCALE GENOMIC DNA]</scope>
    <source>
        <strain evidence="3">DF5081</strain>
    </source>
</reference>
<dbReference type="AlphaFoldDB" id="A0A8R1E4W2"/>
<feature type="region of interest" description="Disordered" evidence="1">
    <location>
        <begin position="39"/>
        <end position="104"/>
    </location>
</feature>
<accession>A0A8R1E4W2</accession>
<feature type="region of interest" description="Disordered" evidence="1">
    <location>
        <begin position="214"/>
        <end position="233"/>
    </location>
</feature>